<dbReference type="SUPFAM" id="SSF64438">
    <property type="entry name" value="CNF1/YfiH-like putative cysteine hydrolases"/>
    <property type="match status" value="1"/>
</dbReference>
<dbReference type="InterPro" id="IPR038592">
    <property type="entry name" value="CheD-like_sf"/>
</dbReference>
<dbReference type="Proteomes" id="UP000500961">
    <property type="component" value="Chromosome"/>
</dbReference>
<dbReference type="Pfam" id="PF03975">
    <property type="entry name" value="CheD"/>
    <property type="match status" value="1"/>
</dbReference>
<dbReference type="InterPro" id="IPR011324">
    <property type="entry name" value="Cytotoxic_necrot_fac-like_cat"/>
</dbReference>
<dbReference type="PANTHER" id="PTHR35147">
    <property type="entry name" value="CHEMORECEPTOR GLUTAMINE DEAMIDASE CHED-RELATED"/>
    <property type="match status" value="1"/>
</dbReference>
<dbReference type="KEGG" id="ttz:FHG85_07330"/>
<keyword evidence="1 3" id="KW-0145">Chemotaxis</keyword>
<evidence type="ECO:0000313" key="4">
    <source>
        <dbReference type="EMBL" id="QKG80079.1"/>
    </source>
</evidence>
<dbReference type="EMBL" id="CP041345">
    <property type="protein sequence ID" value="QKG80079.1"/>
    <property type="molecule type" value="Genomic_DNA"/>
</dbReference>
<evidence type="ECO:0000256" key="2">
    <source>
        <dbReference type="ARBA" id="ARBA00022801"/>
    </source>
</evidence>
<dbReference type="PROSITE" id="PS51257">
    <property type="entry name" value="PROKAR_LIPOPROTEIN"/>
    <property type="match status" value="1"/>
</dbReference>
<name>A0A7D4BKA7_9BACT</name>
<evidence type="ECO:0000256" key="1">
    <source>
        <dbReference type="ARBA" id="ARBA00022500"/>
    </source>
</evidence>
<dbReference type="Gene3D" id="3.30.1330.200">
    <property type="match status" value="1"/>
</dbReference>
<organism evidence="4 5">
    <name type="scientific">Tenuifilum thalassicum</name>
    <dbReference type="NCBI Taxonomy" id="2590900"/>
    <lineage>
        <taxon>Bacteria</taxon>
        <taxon>Pseudomonadati</taxon>
        <taxon>Bacteroidota</taxon>
        <taxon>Bacteroidia</taxon>
        <taxon>Bacteroidales</taxon>
        <taxon>Tenuifilaceae</taxon>
        <taxon>Tenuifilum</taxon>
    </lineage>
</organism>
<dbReference type="EC" id="3.5.1.44" evidence="3"/>
<dbReference type="RefSeq" id="WP_173074469.1">
    <property type="nucleotide sequence ID" value="NZ_CP041345.1"/>
</dbReference>
<gene>
    <name evidence="3" type="primary">cheD</name>
    <name evidence="4" type="ORF">FHG85_07330</name>
</gene>
<comment type="catalytic activity">
    <reaction evidence="3">
        <text>L-glutaminyl-[protein] + H2O = L-glutamyl-[protein] + NH4(+)</text>
        <dbReference type="Rhea" id="RHEA:16441"/>
        <dbReference type="Rhea" id="RHEA-COMP:10207"/>
        <dbReference type="Rhea" id="RHEA-COMP:10208"/>
        <dbReference type="ChEBI" id="CHEBI:15377"/>
        <dbReference type="ChEBI" id="CHEBI:28938"/>
        <dbReference type="ChEBI" id="CHEBI:29973"/>
        <dbReference type="ChEBI" id="CHEBI:30011"/>
        <dbReference type="EC" id="3.5.1.44"/>
    </reaction>
</comment>
<dbReference type="InterPro" id="IPR005659">
    <property type="entry name" value="Chemorcpt_Glu_NH3ase_CheD"/>
</dbReference>
<dbReference type="CDD" id="cd16352">
    <property type="entry name" value="CheD"/>
    <property type="match status" value="1"/>
</dbReference>
<sequence>MQELKKYYLFPSNLFVEREPYVVTTILGSCVAICLYDPILKIGGINHYMLPYWNGQGLASPRYGNIAIERLIERIILLGSKKNNLKAKLFGGAEVIDTHISNFHIGERNIAIAIDMLSEYGIPIIAKSIGGKQGRRIEFNTSTGEVRLKYIQKSDAAELTDFSKKKHQGKV</sequence>
<dbReference type="GO" id="GO:0006935">
    <property type="term" value="P:chemotaxis"/>
    <property type="evidence" value="ECO:0007669"/>
    <property type="project" value="UniProtKB-UniRule"/>
</dbReference>
<comment type="similarity">
    <text evidence="3">Belongs to the CheD family.</text>
</comment>
<keyword evidence="5" id="KW-1185">Reference proteome</keyword>
<dbReference type="PANTHER" id="PTHR35147:SF3">
    <property type="entry name" value="CHEMORECEPTOR GLUTAMINE DEAMIDASE CHED 1-RELATED"/>
    <property type="match status" value="1"/>
</dbReference>
<dbReference type="AlphaFoldDB" id="A0A7D4BKA7"/>
<protein>
    <recommendedName>
        <fullName evidence="3">Probable chemoreceptor glutamine deamidase CheD</fullName>
        <ecNumber evidence="3">3.5.1.44</ecNumber>
    </recommendedName>
</protein>
<comment type="function">
    <text evidence="3">Probably deamidates glutamine residues to glutamate on methyl-accepting chemotaxis receptors (MCPs), playing an important role in chemotaxis.</text>
</comment>
<reference evidence="4 5" key="1">
    <citation type="submission" date="2019-07" db="EMBL/GenBank/DDBJ databases">
        <title>Thalassofilum flectens gen. nov., sp. nov., a novel moderate thermophilic anaerobe from a shallow sea hot spring in Kunashir Island (Russia), representing a new family in the order Bacteroidales, and proposal of Thalassofilacea fam. nov.</title>
        <authorList>
            <person name="Kochetkova T.V."/>
            <person name="Podosokorskaya O.A."/>
            <person name="Novikov A."/>
            <person name="Elcheninov A.G."/>
            <person name="Toshchakov S.V."/>
            <person name="Kublanov I.V."/>
        </authorList>
    </citation>
    <scope>NUCLEOTIDE SEQUENCE [LARGE SCALE GENOMIC DNA]</scope>
    <source>
        <strain evidence="4 5">38-H</strain>
    </source>
</reference>
<evidence type="ECO:0000256" key="3">
    <source>
        <dbReference type="HAMAP-Rule" id="MF_01440"/>
    </source>
</evidence>
<proteinExistence type="inferred from homology"/>
<dbReference type="HAMAP" id="MF_01440">
    <property type="entry name" value="CheD"/>
    <property type="match status" value="1"/>
</dbReference>
<accession>A0A7D4BKA7</accession>
<evidence type="ECO:0000313" key="5">
    <source>
        <dbReference type="Proteomes" id="UP000500961"/>
    </source>
</evidence>
<keyword evidence="2 3" id="KW-0378">Hydrolase</keyword>
<dbReference type="GO" id="GO:0050568">
    <property type="term" value="F:protein-glutamine glutaminase activity"/>
    <property type="evidence" value="ECO:0007669"/>
    <property type="project" value="UniProtKB-UniRule"/>
</dbReference>